<accession>A0A9P0HQV7</accession>
<evidence type="ECO:0000313" key="1">
    <source>
        <dbReference type="EMBL" id="CAH1406370.1"/>
    </source>
</evidence>
<evidence type="ECO:0000313" key="2">
    <source>
        <dbReference type="Proteomes" id="UP001152798"/>
    </source>
</evidence>
<dbReference type="Proteomes" id="UP001152798">
    <property type="component" value="Chromosome 6"/>
</dbReference>
<dbReference type="AlphaFoldDB" id="A0A9P0HQV7"/>
<protein>
    <submittedName>
        <fullName evidence="1">Uncharacterized protein</fullName>
    </submittedName>
</protein>
<sequence>MDLIYHHRSRIRTRRRIMESRIILSANLATSFMSTPRPSMKLLV</sequence>
<dbReference type="EMBL" id="OV725082">
    <property type="protein sequence ID" value="CAH1406370.1"/>
    <property type="molecule type" value="Genomic_DNA"/>
</dbReference>
<name>A0A9P0HQV7_NEZVI</name>
<reference evidence="1" key="1">
    <citation type="submission" date="2022-01" db="EMBL/GenBank/DDBJ databases">
        <authorList>
            <person name="King R."/>
        </authorList>
    </citation>
    <scope>NUCLEOTIDE SEQUENCE</scope>
</reference>
<proteinExistence type="predicted"/>
<keyword evidence="2" id="KW-1185">Reference proteome</keyword>
<dbReference type="OrthoDB" id="20825at2759"/>
<gene>
    <name evidence="1" type="ORF">NEZAVI_LOCUS14324</name>
</gene>
<organism evidence="1 2">
    <name type="scientific">Nezara viridula</name>
    <name type="common">Southern green stink bug</name>
    <name type="synonym">Cimex viridulus</name>
    <dbReference type="NCBI Taxonomy" id="85310"/>
    <lineage>
        <taxon>Eukaryota</taxon>
        <taxon>Metazoa</taxon>
        <taxon>Ecdysozoa</taxon>
        <taxon>Arthropoda</taxon>
        <taxon>Hexapoda</taxon>
        <taxon>Insecta</taxon>
        <taxon>Pterygota</taxon>
        <taxon>Neoptera</taxon>
        <taxon>Paraneoptera</taxon>
        <taxon>Hemiptera</taxon>
        <taxon>Heteroptera</taxon>
        <taxon>Panheteroptera</taxon>
        <taxon>Pentatomomorpha</taxon>
        <taxon>Pentatomoidea</taxon>
        <taxon>Pentatomidae</taxon>
        <taxon>Pentatominae</taxon>
        <taxon>Nezara</taxon>
    </lineage>
</organism>
<feature type="non-terminal residue" evidence="1">
    <location>
        <position position="44"/>
    </location>
</feature>